<gene>
    <name evidence="8" type="ORF">DXB38_00745</name>
</gene>
<dbReference type="InterPro" id="IPR036162">
    <property type="entry name" value="Resolvase-like_N_sf"/>
</dbReference>
<dbReference type="Gene3D" id="3.40.50.1390">
    <property type="entry name" value="Resolvase, N-terminal catalytic domain"/>
    <property type="match status" value="1"/>
</dbReference>
<dbReference type="PANTHER" id="PTHR30461">
    <property type="entry name" value="DNA-INVERTASE FROM LAMBDOID PROPHAGE"/>
    <property type="match status" value="1"/>
</dbReference>
<dbReference type="InterPro" id="IPR006119">
    <property type="entry name" value="Resolv_N"/>
</dbReference>
<dbReference type="AlphaFoldDB" id="A0A3E5ENH3"/>
<dbReference type="PANTHER" id="PTHR30461:SF23">
    <property type="entry name" value="DNA RECOMBINASE-RELATED"/>
    <property type="match status" value="1"/>
</dbReference>
<keyword evidence="3" id="KW-0233">DNA recombination</keyword>
<organism evidence="8 9">
    <name type="scientific">Blautia obeum</name>
    <dbReference type="NCBI Taxonomy" id="40520"/>
    <lineage>
        <taxon>Bacteria</taxon>
        <taxon>Bacillati</taxon>
        <taxon>Bacillota</taxon>
        <taxon>Clostridia</taxon>
        <taxon>Lachnospirales</taxon>
        <taxon>Lachnospiraceae</taxon>
        <taxon>Blautia</taxon>
    </lineage>
</organism>
<evidence type="ECO:0000313" key="9">
    <source>
        <dbReference type="Proteomes" id="UP000261105"/>
    </source>
</evidence>
<feature type="active site" description="O-(5'-phospho-DNA)-serine intermediate" evidence="4 5">
    <location>
        <position position="22"/>
    </location>
</feature>
<keyword evidence="1" id="KW-0229">DNA integration</keyword>
<dbReference type="GO" id="GO:0000150">
    <property type="term" value="F:DNA strand exchange activity"/>
    <property type="evidence" value="ECO:0007669"/>
    <property type="project" value="InterPro"/>
</dbReference>
<evidence type="ECO:0008006" key="10">
    <source>
        <dbReference type="Google" id="ProtNLM"/>
    </source>
</evidence>
<dbReference type="Pfam" id="PF13408">
    <property type="entry name" value="Zn_ribbon_recom"/>
    <property type="match status" value="1"/>
</dbReference>
<dbReference type="PROSITE" id="PS51736">
    <property type="entry name" value="RECOMBINASES_3"/>
    <property type="match status" value="1"/>
</dbReference>
<dbReference type="SMART" id="SM00857">
    <property type="entry name" value="Resolvase"/>
    <property type="match status" value="1"/>
</dbReference>
<protein>
    <recommendedName>
        <fullName evidence="10">Recombinase family protein</fullName>
    </recommendedName>
</protein>
<dbReference type="GO" id="GO:0015074">
    <property type="term" value="P:DNA integration"/>
    <property type="evidence" value="ECO:0007669"/>
    <property type="project" value="UniProtKB-KW"/>
</dbReference>
<dbReference type="EMBL" id="QSUZ01000001">
    <property type="protein sequence ID" value="RGN90546.1"/>
    <property type="molecule type" value="Genomic_DNA"/>
</dbReference>
<name>A0A3E5ENH3_9FIRM</name>
<proteinExistence type="predicted"/>
<feature type="domain" description="Recombinase" evidence="7">
    <location>
        <begin position="171"/>
        <end position="267"/>
    </location>
</feature>
<dbReference type="InterPro" id="IPR038109">
    <property type="entry name" value="DNA_bind_recomb_sf"/>
</dbReference>
<dbReference type="Pfam" id="PF00239">
    <property type="entry name" value="Resolvase"/>
    <property type="match status" value="1"/>
</dbReference>
<evidence type="ECO:0000256" key="2">
    <source>
        <dbReference type="ARBA" id="ARBA00023125"/>
    </source>
</evidence>
<evidence type="ECO:0000259" key="7">
    <source>
        <dbReference type="PROSITE" id="PS51737"/>
    </source>
</evidence>
<evidence type="ECO:0000259" key="6">
    <source>
        <dbReference type="PROSITE" id="PS51736"/>
    </source>
</evidence>
<dbReference type="PROSITE" id="PS51737">
    <property type="entry name" value="RECOMBINASE_DNA_BIND"/>
    <property type="match status" value="1"/>
</dbReference>
<sequence>MCGTFLHKGGIVMECVAYLRVSTEKQAEEGNGLDSQKRDIENYCRKNQLIISDWYEDDGFTGSNMNRPALQRLINDCSKKKLKCVVAFKLDRLSRSMVDGIYLIERVFIPNGVDFRCVHDSVSYDSPMEQAYTQMMAVFAQLDKNTMLLRMRGGMLERVKQGYWMGGGNTPYCYRYSKEDGILVPIPERKEMALRAMNLYISGYSDVRIQKLIGFKSEFVTRQVLTSPVNIGMIPYKGKLYRGRHEPIFDIKVFELAQELRKTRKQSKSFCVNHENQLLTGLCYCGVCGCKMRYQKWTHGKHKIYCYSRDNGMSYLPNYNPNCSNSLEWAEDIEKQVEDEILKISLNLSSHKPKERESCLDILSKQLQKEKTKLKRLYTLYAEGNDTVLEMIKETESGIDELKLKIQNEMKSPDNSQKKEFVYDNIKKLADVWEHIDKQNKNRILKTIISKIIIVNGNIEIQLKKF</sequence>
<dbReference type="Proteomes" id="UP000261105">
    <property type="component" value="Unassembled WGS sequence"/>
</dbReference>
<feature type="domain" description="Resolvase/invertase-type recombinase catalytic" evidence="6">
    <location>
        <begin position="14"/>
        <end position="162"/>
    </location>
</feature>
<reference evidence="8 9" key="1">
    <citation type="submission" date="2018-08" db="EMBL/GenBank/DDBJ databases">
        <title>A genome reference for cultivated species of the human gut microbiota.</title>
        <authorList>
            <person name="Zou Y."/>
            <person name="Xue W."/>
            <person name="Luo G."/>
        </authorList>
    </citation>
    <scope>NUCLEOTIDE SEQUENCE [LARGE SCALE GENOMIC DNA]</scope>
    <source>
        <strain evidence="8 9">OM03-6</strain>
    </source>
</reference>
<dbReference type="Gene3D" id="3.90.1750.20">
    <property type="entry name" value="Putative Large Serine Recombinase, Chain B, Domain 2"/>
    <property type="match status" value="1"/>
</dbReference>
<dbReference type="SUPFAM" id="SSF53041">
    <property type="entry name" value="Resolvase-like"/>
    <property type="match status" value="1"/>
</dbReference>
<evidence type="ECO:0000256" key="4">
    <source>
        <dbReference type="PIRSR" id="PIRSR606118-50"/>
    </source>
</evidence>
<dbReference type="InterPro" id="IPR050639">
    <property type="entry name" value="SSR_resolvase"/>
</dbReference>
<dbReference type="PROSITE" id="PS00397">
    <property type="entry name" value="RECOMBINASES_1"/>
    <property type="match status" value="1"/>
</dbReference>
<evidence type="ECO:0000256" key="3">
    <source>
        <dbReference type="ARBA" id="ARBA00023172"/>
    </source>
</evidence>
<dbReference type="InterPro" id="IPR006118">
    <property type="entry name" value="Recombinase_CS"/>
</dbReference>
<evidence type="ECO:0000256" key="1">
    <source>
        <dbReference type="ARBA" id="ARBA00022908"/>
    </source>
</evidence>
<evidence type="ECO:0000313" key="8">
    <source>
        <dbReference type="EMBL" id="RGN90546.1"/>
    </source>
</evidence>
<evidence type="ECO:0000256" key="5">
    <source>
        <dbReference type="PROSITE-ProRule" id="PRU10137"/>
    </source>
</evidence>
<dbReference type="GO" id="GO:0003677">
    <property type="term" value="F:DNA binding"/>
    <property type="evidence" value="ECO:0007669"/>
    <property type="project" value="UniProtKB-KW"/>
</dbReference>
<dbReference type="CDD" id="cd00338">
    <property type="entry name" value="Ser_Recombinase"/>
    <property type="match status" value="1"/>
</dbReference>
<comment type="caution">
    <text evidence="8">The sequence shown here is derived from an EMBL/GenBank/DDBJ whole genome shotgun (WGS) entry which is preliminary data.</text>
</comment>
<dbReference type="InterPro" id="IPR011109">
    <property type="entry name" value="DNA_bind_recombinase_dom"/>
</dbReference>
<dbReference type="InterPro" id="IPR025827">
    <property type="entry name" value="Zn_ribbon_recom_dom"/>
</dbReference>
<keyword evidence="2" id="KW-0238">DNA-binding</keyword>
<accession>A0A3E5ENH3</accession>